<accession>A0ABW2CKR2</accession>
<reference evidence="4" key="1">
    <citation type="journal article" date="2019" name="Int. J. Syst. Evol. Microbiol.">
        <title>The Global Catalogue of Microorganisms (GCM) 10K type strain sequencing project: providing services to taxonomists for standard genome sequencing and annotation.</title>
        <authorList>
            <consortium name="The Broad Institute Genomics Platform"/>
            <consortium name="The Broad Institute Genome Sequencing Center for Infectious Disease"/>
            <person name="Wu L."/>
            <person name="Ma J."/>
        </authorList>
    </citation>
    <scope>NUCLEOTIDE SEQUENCE [LARGE SCALE GENOMIC DNA]</scope>
    <source>
        <strain evidence="4">JCM 3369</strain>
    </source>
</reference>
<organism evidence="3 4">
    <name type="scientific">Actinomadura yumaensis</name>
    <dbReference type="NCBI Taxonomy" id="111807"/>
    <lineage>
        <taxon>Bacteria</taxon>
        <taxon>Bacillati</taxon>
        <taxon>Actinomycetota</taxon>
        <taxon>Actinomycetes</taxon>
        <taxon>Streptosporangiales</taxon>
        <taxon>Thermomonosporaceae</taxon>
        <taxon>Actinomadura</taxon>
    </lineage>
</organism>
<dbReference type="Pfam" id="PF13020">
    <property type="entry name" value="NOV_C"/>
    <property type="match status" value="1"/>
</dbReference>
<proteinExistence type="predicted"/>
<dbReference type="InterPro" id="IPR024975">
    <property type="entry name" value="NOV_C"/>
</dbReference>
<gene>
    <name evidence="3" type="ORF">ACFQKB_15695</name>
</gene>
<sequence>MRAAADDGRVLDAEYTVETEPGRGLLSLVMESSSGASTNRAPRNTEYRPVLRLLLERLKARGSVLEDGLVDSRATSSLPEAERRLFTDRIRLVEVHDVEALRRRLCTAQTTVGQSPNATKGGNATKRIRLRLTVPGYTSADAAQLASDLAAPVVREARTVFTPPTGALNRWWEGDPAERFWMEITDRPDLGGNLRALQRNGTGGEFWSYSLVTEVKPGDLVLHWHKSLHGQPGIVGYSTAADGPYDDRLVWDARGTYGQQRPANTAPQPAWRYELTGYTPLATPIGQQTLRPLEDRLRAIKSDLEARIDGPLYFPFVFSPNRPLRTAQAYLVKVPAAVLDLLPELAGLARSTPTHSGPKRTPRGPRRPRSRTGAGYMADPILRKAIEDHAVRLARDLYPAHHITDVGATCSYDLRAVKDDEEIHIEVKGSTGSADTVELTTNEVAHARTARTDLVVIDQINWQRQPDGTILTSGGRCRHWTTWQPDEADLSPTRYRYTLPT</sequence>
<feature type="domain" description="Protein NO VEIN C-terminal" evidence="2">
    <location>
        <begin position="399"/>
        <end position="452"/>
    </location>
</feature>
<evidence type="ECO:0000313" key="4">
    <source>
        <dbReference type="Proteomes" id="UP001596380"/>
    </source>
</evidence>
<comment type="caution">
    <text evidence="3">The sequence shown here is derived from an EMBL/GenBank/DDBJ whole genome shotgun (WGS) entry which is preliminary data.</text>
</comment>
<evidence type="ECO:0000313" key="3">
    <source>
        <dbReference type="EMBL" id="MFC6881211.1"/>
    </source>
</evidence>
<evidence type="ECO:0000259" key="2">
    <source>
        <dbReference type="Pfam" id="PF13020"/>
    </source>
</evidence>
<feature type="compositionally biased region" description="Basic residues" evidence="1">
    <location>
        <begin position="357"/>
        <end position="370"/>
    </location>
</feature>
<dbReference type="EMBL" id="JBHSXS010000007">
    <property type="protein sequence ID" value="MFC6881211.1"/>
    <property type="molecule type" value="Genomic_DNA"/>
</dbReference>
<evidence type="ECO:0000256" key="1">
    <source>
        <dbReference type="SAM" id="MobiDB-lite"/>
    </source>
</evidence>
<keyword evidence="4" id="KW-1185">Reference proteome</keyword>
<dbReference type="RefSeq" id="WP_160819308.1">
    <property type="nucleotide sequence ID" value="NZ_JBHSXS010000007.1"/>
</dbReference>
<name>A0ABW2CKR2_9ACTN</name>
<feature type="region of interest" description="Disordered" evidence="1">
    <location>
        <begin position="349"/>
        <end position="374"/>
    </location>
</feature>
<protein>
    <submittedName>
        <fullName evidence="3">Protein NO VEIN domain-containing protein</fullName>
    </submittedName>
</protein>
<dbReference type="Proteomes" id="UP001596380">
    <property type="component" value="Unassembled WGS sequence"/>
</dbReference>